<gene>
    <name evidence="2" type="ORF">EGD98_01380</name>
</gene>
<organism evidence="2 3">
    <name type="scientific">Haloarcula salinisoli</name>
    <dbReference type="NCBI Taxonomy" id="2487746"/>
    <lineage>
        <taxon>Archaea</taxon>
        <taxon>Methanobacteriati</taxon>
        <taxon>Methanobacteriota</taxon>
        <taxon>Stenosarchaea group</taxon>
        <taxon>Halobacteria</taxon>
        <taxon>Halobacteriales</taxon>
        <taxon>Haloarculaceae</taxon>
        <taxon>Haloarcula</taxon>
    </lineage>
</organism>
<accession>A0A8J7YGI6</accession>
<dbReference type="EMBL" id="RKLQ01000001">
    <property type="protein sequence ID" value="MBX0302314.1"/>
    <property type="molecule type" value="Genomic_DNA"/>
</dbReference>
<reference evidence="2" key="1">
    <citation type="submission" date="2021-06" db="EMBL/GenBank/DDBJ databases">
        <title>Halomicroarcula sp. F24A a new haloarchaeum isolated from saline soil.</title>
        <authorList>
            <person name="Duran-Viseras A."/>
            <person name="Sanchez-Porro C."/>
            <person name="Ventosa A."/>
        </authorList>
    </citation>
    <scope>NUCLEOTIDE SEQUENCE</scope>
    <source>
        <strain evidence="2">F24A</strain>
    </source>
</reference>
<dbReference type="RefSeq" id="WP_220586554.1">
    <property type="nucleotide sequence ID" value="NZ_RKLQ01000001.1"/>
</dbReference>
<dbReference type="AlphaFoldDB" id="A0A8J7YGI6"/>
<name>A0A8J7YGI6_9EURY</name>
<keyword evidence="1" id="KW-0472">Membrane</keyword>
<proteinExistence type="predicted"/>
<sequence>MGQLTAESLFLVAVMTVTGLFLVWLGRYIRRTEDLSLVAGARGATVTDAAALTTLVGRVTTATGVLTVLVGLVDPLVGSPERGLLWGGYIVLALALAGWAHWRSREFTE</sequence>
<dbReference type="Proteomes" id="UP000783863">
    <property type="component" value="Unassembled WGS sequence"/>
</dbReference>
<feature type="transmembrane region" description="Helical" evidence="1">
    <location>
        <begin position="49"/>
        <end position="72"/>
    </location>
</feature>
<evidence type="ECO:0000313" key="2">
    <source>
        <dbReference type="EMBL" id="MBX0302314.1"/>
    </source>
</evidence>
<keyword evidence="3" id="KW-1185">Reference proteome</keyword>
<feature type="transmembrane region" description="Helical" evidence="1">
    <location>
        <begin position="9"/>
        <end position="29"/>
    </location>
</feature>
<evidence type="ECO:0000256" key="1">
    <source>
        <dbReference type="SAM" id="Phobius"/>
    </source>
</evidence>
<feature type="transmembrane region" description="Helical" evidence="1">
    <location>
        <begin position="84"/>
        <end position="102"/>
    </location>
</feature>
<evidence type="ECO:0008006" key="4">
    <source>
        <dbReference type="Google" id="ProtNLM"/>
    </source>
</evidence>
<keyword evidence="1" id="KW-1133">Transmembrane helix</keyword>
<protein>
    <recommendedName>
        <fullName evidence="4">DUF3784 domain-containing protein</fullName>
    </recommendedName>
</protein>
<evidence type="ECO:0000313" key="3">
    <source>
        <dbReference type="Proteomes" id="UP000783863"/>
    </source>
</evidence>
<keyword evidence="1" id="KW-0812">Transmembrane</keyword>
<comment type="caution">
    <text evidence="2">The sequence shown here is derived from an EMBL/GenBank/DDBJ whole genome shotgun (WGS) entry which is preliminary data.</text>
</comment>